<dbReference type="SUPFAM" id="SSF51905">
    <property type="entry name" value="FAD/NAD(P)-binding domain"/>
    <property type="match status" value="1"/>
</dbReference>
<dbReference type="InterPro" id="IPR002937">
    <property type="entry name" value="Amino_oxidase"/>
</dbReference>
<evidence type="ECO:0000256" key="2">
    <source>
        <dbReference type="ARBA" id="ARBA00023002"/>
    </source>
</evidence>
<accession>A0ABQ4FYA8</accession>
<dbReference type="Gene3D" id="3.50.50.60">
    <property type="entry name" value="FAD/NAD(P)-binding domain"/>
    <property type="match status" value="1"/>
</dbReference>
<feature type="domain" description="Amine oxidase" evidence="4">
    <location>
        <begin position="81"/>
        <end position="523"/>
    </location>
</feature>
<organism evidence="5 6">
    <name type="scientific">Microbispora corallina</name>
    <dbReference type="NCBI Taxonomy" id="83302"/>
    <lineage>
        <taxon>Bacteria</taxon>
        <taxon>Bacillati</taxon>
        <taxon>Actinomycetota</taxon>
        <taxon>Actinomycetes</taxon>
        <taxon>Streptosporangiales</taxon>
        <taxon>Streptosporangiaceae</taxon>
        <taxon>Microbispora</taxon>
    </lineage>
</organism>
<dbReference type="InterPro" id="IPR006311">
    <property type="entry name" value="TAT_signal"/>
</dbReference>
<dbReference type="Proteomes" id="UP000603904">
    <property type="component" value="Unassembled WGS sequence"/>
</dbReference>
<dbReference type="InterPro" id="IPR050281">
    <property type="entry name" value="Flavin_monoamine_oxidase"/>
</dbReference>
<evidence type="ECO:0000256" key="1">
    <source>
        <dbReference type="ARBA" id="ARBA00001974"/>
    </source>
</evidence>
<evidence type="ECO:0000313" key="5">
    <source>
        <dbReference type="EMBL" id="GIH39772.1"/>
    </source>
</evidence>
<evidence type="ECO:0000256" key="3">
    <source>
        <dbReference type="SAM" id="MobiDB-lite"/>
    </source>
</evidence>
<dbReference type="PANTHER" id="PTHR10742:SF410">
    <property type="entry name" value="LYSINE-SPECIFIC HISTONE DEMETHYLASE 2"/>
    <property type="match status" value="1"/>
</dbReference>
<protein>
    <recommendedName>
        <fullName evidence="4">Amine oxidase domain-containing protein</fullName>
    </recommendedName>
</protein>
<dbReference type="PROSITE" id="PS51318">
    <property type="entry name" value="TAT"/>
    <property type="match status" value="1"/>
</dbReference>
<dbReference type="InterPro" id="IPR036188">
    <property type="entry name" value="FAD/NAD-bd_sf"/>
</dbReference>
<reference evidence="5 6" key="1">
    <citation type="submission" date="2021-01" db="EMBL/GenBank/DDBJ databases">
        <title>Whole genome shotgun sequence of Microbispora corallina NBRC 16416.</title>
        <authorList>
            <person name="Komaki H."/>
            <person name="Tamura T."/>
        </authorList>
    </citation>
    <scope>NUCLEOTIDE SEQUENCE [LARGE SCALE GENOMIC DNA]</scope>
    <source>
        <strain evidence="5 6">NBRC 16416</strain>
    </source>
</reference>
<evidence type="ECO:0000313" key="6">
    <source>
        <dbReference type="Proteomes" id="UP000603904"/>
    </source>
</evidence>
<name>A0ABQ4FYA8_9ACTN</name>
<feature type="region of interest" description="Disordered" evidence="3">
    <location>
        <begin position="18"/>
        <end position="38"/>
    </location>
</feature>
<dbReference type="PANTHER" id="PTHR10742">
    <property type="entry name" value="FLAVIN MONOAMINE OXIDASE"/>
    <property type="match status" value="1"/>
</dbReference>
<comment type="caution">
    <text evidence="5">The sequence shown here is derived from an EMBL/GenBank/DDBJ whole genome shotgun (WGS) entry which is preliminary data.</text>
</comment>
<keyword evidence="2" id="KW-0560">Oxidoreductase</keyword>
<dbReference type="Pfam" id="PF01593">
    <property type="entry name" value="Amino_oxidase"/>
    <property type="match status" value="1"/>
</dbReference>
<dbReference type="Gene3D" id="1.10.405.10">
    <property type="entry name" value="Guanine Nucleotide Dissociation Inhibitor, domain 1"/>
    <property type="match status" value="1"/>
</dbReference>
<dbReference type="PRINTS" id="PR00757">
    <property type="entry name" value="AMINEOXDASEF"/>
</dbReference>
<dbReference type="InterPro" id="IPR001613">
    <property type="entry name" value="Flavin_amine_oxidase"/>
</dbReference>
<comment type="cofactor">
    <cofactor evidence="1">
        <name>FAD</name>
        <dbReference type="ChEBI" id="CHEBI:57692"/>
    </cofactor>
</comment>
<proteinExistence type="predicted"/>
<dbReference type="RefSeq" id="WP_204057272.1">
    <property type="nucleotide sequence ID" value="NZ_BAAAGP010000011.1"/>
</dbReference>
<dbReference type="Gene3D" id="3.90.660.10">
    <property type="match status" value="1"/>
</dbReference>
<sequence length="527" mass="55674">MARTPLFAALRHLVDQAAPDAAPAPSPTPSSAASGPAVSRRTLMKAAGAAAGLGATAAYGLTAPVRARAAQPRIVVIGAGLAGLTAAYRLRQAGYTATVYEAADRVGGRCWSDRGTFASGQVVEHGGELIDQGHTALLQLTQELGLTTQNLLAAEPSGSEPVFHFDGARYDYDTAKADLKGIWQQLHDDASAASYPTLYSGYTQRGYELDHMSVRDWIDAYVPGGSGSRLGQLLDVAYNIEYGAETTRQSSLNLIYLLAYQGPGNIRMFGKSNEKYHVTGGNDQVAQRLAAALPGQVALGTALRALADRGDGTWAVTAGTPGAAKSTTVVADHVVLALPFSLLRDVDLAGARFPARKAAAIAGSLMGTNSKLHLQFSRRLWNEIGSNGETYADTGYQNTWDVTRGQSGTEGILVNYTGGAIGADFGTLRPAQYATRFLGQFEPVVPGIGALWNGRVLLNHWASYPWTRGSYSYWGVGQYTTVVGVEREAVGTCHFAGEHTSVDFQGYLNGAVESGQRAAAEIIAALR</sequence>
<dbReference type="EMBL" id="BOOC01000011">
    <property type="protein sequence ID" value="GIH39772.1"/>
    <property type="molecule type" value="Genomic_DNA"/>
</dbReference>
<gene>
    <name evidence="5" type="ORF">Mco01_27720</name>
</gene>
<evidence type="ECO:0000259" key="4">
    <source>
        <dbReference type="Pfam" id="PF01593"/>
    </source>
</evidence>
<keyword evidence="6" id="KW-1185">Reference proteome</keyword>
<dbReference type="SUPFAM" id="SSF54373">
    <property type="entry name" value="FAD-linked reductases, C-terminal domain"/>
    <property type="match status" value="1"/>
</dbReference>
<feature type="compositionally biased region" description="Low complexity" evidence="3">
    <location>
        <begin position="29"/>
        <end position="38"/>
    </location>
</feature>